<evidence type="ECO:0000256" key="9">
    <source>
        <dbReference type="ARBA" id="ARBA00023136"/>
    </source>
</evidence>
<reference evidence="13" key="1">
    <citation type="submission" date="2021-08" db="EMBL/GenBank/DDBJ databases">
        <title>Comparative analyses of Brucepasteria parasyntrophica and Teretinema zuelzerae.</title>
        <authorList>
            <person name="Song Y."/>
            <person name="Brune A."/>
        </authorList>
    </citation>
    <scope>NUCLEOTIDE SEQUENCE</scope>
    <source>
        <strain evidence="13">DSM 1903</strain>
    </source>
</reference>
<keyword evidence="7" id="KW-0573">Peptidoglycan synthesis</keyword>
<evidence type="ECO:0000313" key="14">
    <source>
        <dbReference type="Proteomes" id="UP001198163"/>
    </source>
</evidence>
<evidence type="ECO:0000256" key="4">
    <source>
        <dbReference type="ARBA" id="ARBA00022679"/>
    </source>
</evidence>
<sequence length="226" mass="26228">MRQNKIARFALRALAAIAVLHVAFMLFTSVLLFRYRTANPRTTGIMIYRKIAYKWPSNEMRFLPLGKIPKKVRQMVIRVEDGTFYSHHGIIPSALKHAWLVNKQLEKPVYGGSTITMQTARTLFLVPEKSYLRKYLEMIIALEMELILDKDRILELYLNYAEWGKGVYGIEAASRHHYRRGVASLSSDQAVRLVTLLSSPIKYEPYSLNKSAILRSRYHYLSSRFP</sequence>
<protein>
    <submittedName>
        <fullName evidence="13">Transglycosylase domain-containing protein</fullName>
    </submittedName>
</protein>
<dbReference type="PANTHER" id="PTHR30400:SF0">
    <property type="entry name" value="BIOSYNTHETIC PEPTIDOGLYCAN TRANSGLYCOSYLASE"/>
    <property type="match status" value="1"/>
</dbReference>
<keyword evidence="6" id="KW-0133">Cell shape</keyword>
<proteinExistence type="predicted"/>
<evidence type="ECO:0000256" key="11">
    <source>
        <dbReference type="SAM" id="Phobius"/>
    </source>
</evidence>
<comment type="caution">
    <text evidence="13">The sequence shown here is derived from an EMBL/GenBank/DDBJ whole genome shotgun (WGS) entry which is preliminary data.</text>
</comment>
<keyword evidence="2" id="KW-0997">Cell inner membrane</keyword>
<dbReference type="GO" id="GO:0009252">
    <property type="term" value="P:peptidoglycan biosynthetic process"/>
    <property type="evidence" value="ECO:0007669"/>
    <property type="project" value="UniProtKB-KW"/>
</dbReference>
<evidence type="ECO:0000313" key="13">
    <source>
        <dbReference type="EMBL" id="MCD1655110.1"/>
    </source>
</evidence>
<feature type="transmembrane region" description="Helical" evidence="11">
    <location>
        <begin position="9"/>
        <end position="33"/>
    </location>
</feature>
<dbReference type="Proteomes" id="UP001198163">
    <property type="component" value="Unassembled WGS sequence"/>
</dbReference>
<dbReference type="Gene3D" id="1.10.3810.10">
    <property type="entry name" value="Biosynthetic peptidoglycan transglycosylase-like"/>
    <property type="match status" value="1"/>
</dbReference>
<keyword evidence="8 11" id="KW-1133">Transmembrane helix</keyword>
<dbReference type="InterPro" id="IPR023346">
    <property type="entry name" value="Lysozyme-like_dom_sf"/>
</dbReference>
<dbReference type="GO" id="GO:0016020">
    <property type="term" value="C:membrane"/>
    <property type="evidence" value="ECO:0007669"/>
    <property type="project" value="InterPro"/>
</dbReference>
<keyword evidence="9 11" id="KW-0472">Membrane</keyword>
<dbReference type="AlphaFoldDB" id="A0AAE3EIX0"/>
<dbReference type="InterPro" id="IPR036950">
    <property type="entry name" value="PBP_transglycosylase"/>
</dbReference>
<dbReference type="InterPro" id="IPR011812">
    <property type="entry name" value="Pep_trsgly"/>
</dbReference>
<evidence type="ECO:0000256" key="10">
    <source>
        <dbReference type="ARBA" id="ARBA00023316"/>
    </source>
</evidence>
<evidence type="ECO:0000256" key="3">
    <source>
        <dbReference type="ARBA" id="ARBA00022676"/>
    </source>
</evidence>
<organism evidence="13 14">
    <name type="scientific">Teretinema zuelzerae</name>
    <dbReference type="NCBI Taxonomy" id="156"/>
    <lineage>
        <taxon>Bacteria</taxon>
        <taxon>Pseudomonadati</taxon>
        <taxon>Spirochaetota</taxon>
        <taxon>Spirochaetia</taxon>
        <taxon>Spirochaetales</taxon>
        <taxon>Treponemataceae</taxon>
        <taxon>Teretinema</taxon>
    </lineage>
</organism>
<evidence type="ECO:0000256" key="8">
    <source>
        <dbReference type="ARBA" id="ARBA00022989"/>
    </source>
</evidence>
<name>A0AAE3EIX0_9SPIR</name>
<dbReference type="PANTHER" id="PTHR30400">
    <property type="entry name" value="MONOFUNCTIONAL BIOSYNTHETIC PEPTIDOGLYCAN TRANSGLYCOSYLASE"/>
    <property type="match status" value="1"/>
</dbReference>
<keyword evidence="10" id="KW-0961">Cell wall biogenesis/degradation</keyword>
<evidence type="ECO:0000256" key="2">
    <source>
        <dbReference type="ARBA" id="ARBA00022519"/>
    </source>
</evidence>
<dbReference type="GO" id="GO:0071555">
    <property type="term" value="P:cell wall organization"/>
    <property type="evidence" value="ECO:0007669"/>
    <property type="project" value="UniProtKB-KW"/>
</dbReference>
<keyword evidence="1" id="KW-1003">Cell membrane</keyword>
<evidence type="ECO:0000259" key="12">
    <source>
        <dbReference type="Pfam" id="PF00912"/>
    </source>
</evidence>
<keyword evidence="14" id="KW-1185">Reference proteome</keyword>
<dbReference type="SUPFAM" id="SSF53955">
    <property type="entry name" value="Lysozyme-like"/>
    <property type="match status" value="1"/>
</dbReference>
<dbReference type="Pfam" id="PF00912">
    <property type="entry name" value="Transgly"/>
    <property type="match status" value="1"/>
</dbReference>
<feature type="domain" description="Glycosyl transferase family 51" evidence="12">
    <location>
        <begin position="57"/>
        <end position="216"/>
    </location>
</feature>
<dbReference type="RefSeq" id="WP_230755919.1">
    <property type="nucleotide sequence ID" value="NZ_JAINWA010000003.1"/>
</dbReference>
<keyword evidence="5 11" id="KW-0812">Transmembrane</keyword>
<dbReference type="GO" id="GO:0009274">
    <property type="term" value="C:peptidoglycan-based cell wall"/>
    <property type="evidence" value="ECO:0007669"/>
    <property type="project" value="InterPro"/>
</dbReference>
<dbReference type="EMBL" id="JAINWA010000003">
    <property type="protein sequence ID" value="MCD1655110.1"/>
    <property type="molecule type" value="Genomic_DNA"/>
</dbReference>
<evidence type="ECO:0000256" key="1">
    <source>
        <dbReference type="ARBA" id="ARBA00022475"/>
    </source>
</evidence>
<dbReference type="GO" id="GO:0008360">
    <property type="term" value="P:regulation of cell shape"/>
    <property type="evidence" value="ECO:0007669"/>
    <property type="project" value="UniProtKB-KW"/>
</dbReference>
<keyword evidence="3" id="KW-0328">Glycosyltransferase</keyword>
<evidence type="ECO:0000256" key="7">
    <source>
        <dbReference type="ARBA" id="ARBA00022984"/>
    </source>
</evidence>
<accession>A0AAE3EIX0</accession>
<gene>
    <name evidence="13" type="ORF">K7J14_10405</name>
</gene>
<keyword evidence="4" id="KW-0808">Transferase</keyword>
<evidence type="ECO:0000256" key="5">
    <source>
        <dbReference type="ARBA" id="ARBA00022692"/>
    </source>
</evidence>
<evidence type="ECO:0000256" key="6">
    <source>
        <dbReference type="ARBA" id="ARBA00022960"/>
    </source>
</evidence>
<dbReference type="InterPro" id="IPR001264">
    <property type="entry name" value="Glyco_trans_51"/>
</dbReference>
<dbReference type="GO" id="GO:0016763">
    <property type="term" value="F:pentosyltransferase activity"/>
    <property type="evidence" value="ECO:0007669"/>
    <property type="project" value="InterPro"/>
</dbReference>